<dbReference type="Proteomes" id="UP000317881">
    <property type="component" value="Unassembled WGS sequence"/>
</dbReference>
<comment type="caution">
    <text evidence="1">The sequence shown here is derived from an EMBL/GenBank/DDBJ whole genome shotgun (WGS) entry which is preliminary data.</text>
</comment>
<protein>
    <submittedName>
        <fullName evidence="1">Uncharacterized protein</fullName>
    </submittedName>
</protein>
<name>A0A4Y3VN56_9ACTN</name>
<proteinExistence type="predicted"/>
<dbReference type="EMBL" id="BJND01000051">
    <property type="protein sequence ID" value="GEC08364.1"/>
    <property type="molecule type" value="Genomic_DNA"/>
</dbReference>
<accession>A0A4Y3VN56</accession>
<reference evidence="1 2" key="1">
    <citation type="submission" date="2019-06" db="EMBL/GenBank/DDBJ databases">
        <title>Whole genome shotgun sequence of Streptomyces spinoverrucosus NBRC 14228.</title>
        <authorList>
            <person name="Hosoyama A."/>
            <person name="Uohara A."/>
            <person name="Ohji S."/>
            <person name="Ichikawa N."/>
        </authorList>
    </citation>
    <scope>NUCLEOTIDE SEQUENCE [LARGE SCALE GENOMIC DNA]</scope>
    <source>
        <strain evidence="1 2">NBRC 14228</strain>
    </source>
</reference>
<keyword evidence="2" id="KW-1185">Reference proteome</keyword>
<dbReference type="AlphaFoldDB" id="A0A4Y3VN56"/>
<organism evidence="1 2">
    <name type="scientific">Streptomyces spinoverrucosus</name>
    <dbReference type="NCBI Taxonomy" id="284043"/>
    <lineage>
        <taxon>Bacteria</taxon>
        <taxon>Bacillati</taxon>
        <taxon>Actinomycetota</taxon>
        <taxon>Actinomycetes</taxon>
        <taxon>Kitasatosporales</taxon>
        <taxon>Streptomycetaceae</taxon>
        <taxon>Streptomyces</taxon>
    </lineage>
</organism>
<evidence type="ECO:0000313" key="1">
    <source>
        <dbReference type="EMBL" id="GEC08364.1"/>
    </source>
</evidence>
<evidence type="ECO:0000313" key="2">
    <source>
        <dbReference type="Proteomes" id="UP000317881"/>
    </source>
</evidence>
<sequence length="66" mass="7126">MAPDSLAGDRTQGSQQYSIWATCVDWHAAELLPGDGTWPPLTGFPARTGGVLHGINSRYDPSTLRK</sequence>
<gene>
    <name evidence="1" type="ORF">SSP24_60190</name>
</gene>